<dbReference type="STRING" id="671065.MetMK1DRAFT_00004270"/>
<reference evidence="3 4" key="1">
    <citation type="submission" date="2012-01" db="EMBL/GenBank/DDBJ databases">
        <title>Improved High-Quality Draft sequence of Metallosphaera yellowstonensis MK1.</title>
        <authorList>
            <consortium name="US DOE Joint Genome Institute"/>
            <person name="Lucas S."/>
            <person name="Han J."/>
            <person name="Cheng J.-F."/>
            <person name="Goodwin L."/>
            <person name="Pitluck S."/>
            <person name="Peters L."/>
            <person name="Teshima H."/>
            <person name="Detter J.C."/>
            <person name="Han C."/>
            <person name="Tapia R."/>
            <person name="Land M."/>
            <person name="Hauser L."/>
            <person name="Kyrpides N."/>
            <person name="Kozubal M."/>
            <person name="Macur R.E."/>
            <person name="Jay Z."/>
            <person name="Inskeep W."/>
            <person name="Woyke T."/>
        </authorList>
    </citation>
    <scope>NUCLEOTIDE SEQUENCE [LARGE SCALE GENOMIC DNA]</scope>
    <source>
        <strain evidence="3 4">MK1</strain>
    </source>
</reference>
<dbReference type="InterPro" id="IPR005537">
    <property type="entry name" value="RAMP_III_fam"/>
</dbReference>
<sequence>MKVEFKVKLRNLSSLTVGGGDIFGAADVPMNVFDLPASSVKGAMRTAISKFTPQGYTSCGEVRPDKLDVGNPCDVCRLFGRTGHWGDSCFTVTQVKTEEGERKELLARVRIDRRSWKASKGGLFTQEVFGPKSEFTFLITYHCDDRRLLKLLLYSISALRYWRLGRNAMIDLRIEDADSLCREICDDDKEMRELITSLGDFIWSLELLEGAERGERD</sequence>
<evidence type="ECO:0000256" key="1">
    <source>
        <dbReference type="ARBA" id="ARBA00023118"/>
    </source>
</evidence>
<evidence type="ECO:0000259" key="2">
    <source>
        <dbReference type="Pfam" id="PF03787"/>
    </source>
</evidence>
<evidence type="ECO:0000313" key="3">
    <source>
        <dbReference type="EMBL" id="EHP69925.1"/>
    </source>
</evidence>
<dbReference type="CDD" id="cd09726">
    <property type="entry name" value="RAMP_I_III"/>
    <property type="match status" value="1"/>
</dbReference>
<dbReference type="RefSeq" id="WP_009070183.1">
    <property type="nucleotide sequence ID" value="NZ_JH597761.1"/>
</dbReference>
<gene>
    <name evidence="3" type="ORF">MetMK1DRAFT_00004270</name>
</gene>
<accession>H2C0X6</accession>
<evidence type="ECO:0000313" key="4">
    <source>
        <dbReference type="Proteomes" id="UP000003980"/>
    </source>
</evidence>
<keyword evidence="1" id="KW-0051">Antiviral defense</keyword>
<dbReference type="Proteomes" id="UP000003980">
    <property type="component" value="Unassembled WGS sequence"/>
</dbReference>
<feature type="domain" description="CRISPR type III-associated protein" evidence="2">
    <location>
        <begin position="9"/>
        <end position="166"/>
    </location>
</feature>
<dbReference type="GO" id="GO:0051607">
    <property type="term" value="P:defense response to virus"/>
    <property type="evidence" value="ECO:0007669"/>
    <property type="project" value="UniProtKB-KW"/>
</dbReference>
<dbReference type="HOGENOM" id="CLU_1302644_0_0_2"/>
<proteinExistence type="predicted"/>
<name>H2C0X6_9CREN</name>
<keyword evidence="4" id="KW-1185">Reference proteome</keyword>
<organism evidence="3 4">
    <name type="scientific">Metallosphaera yellowstonensis MK1</name>
    <dbReference type="NCBI Taxonomy" id="671065"/>
    <lineage>
        <taxon>Archaea</taxon>
        <taxon>Thermoproteota</taxon>
        <taxon>Thermoprotei</taxon>
        <taxon>Sulfolobales</taxon>
        <taxon>Sulfolobaceae</taxon>
        <taxon>Metallosphaera</taxon>
    </lineage>
</organism>
<dbReference type="EMBL" id="JH597761">
    <property type="protein sequence ID" value="EHP69925.1"/>
    <property type="molecule type" value="Genomic_DNA"/>
</dbReference>
<dbReference type="Pfam" id="PF03787">
    <property type="entry name" value="RAMPs"/>
    <property type="match status" value="1"/>
</dbReference>
<dbReference type="OrthoDB" id="42533at2157"/>
<dbReference type="AlphaFoldDB" id="H2C0X6"/>
<dbReference type="eggNOG" id="arCOG02659">
    <property type="taxonomic scope" value="Archaea"/>
</dbReference>
<protein>
    <submittedName>
        <fullName evidence="3">Putative RAMP superfamily protein probably involved in DNA repair</fullName>
    </submittedName>
</protein>